<dbReference type="SMR" id="A0A1H6EJ44"/>
<dbReference type="EMBL" id="FOME01000023">
    <property type="protein sequence ID" value="SFF24075.1"/>
    <property type="molecule type" value="Genomic_DNA"/>
</dbReference>
<dbReference type="Proteomes" id="UP000236729">
    <property type="component" value="Unassembled WGS sequence"/>
</dbReference>
<reference evidence="3 4" key="2">
    <citation type="submission" date="2016-10" db="EMBL/GenBank/DDBJ databases">
        <authorList>
            <person name="Varghese N."/>
            <person name="Submissions S."/>
        </authorList>
    </citation>
    <scope>NUCLEOTIDE SEQUENCE [LARGE SCALE GENOMIC DNA]</scope>
    <source>
        <strain evidence="4">ATCC 20501</strain>
        <strain evidence="2 3">CGMCC 4.3529</strain>
    </source>
</reference>
<protein>
    <submittedName>
        <fullName evidence="1">Polyketide cyclase / dehydrase and lipid transport</fullName>
    </submittedName>
</protein>
<evidence type="ECO:0000313" key="1">
    <source>
        <dbReference type="EMBL" id="SEG97867.1"/>
    </source>
</evidence>
<evidence type="ECO:0000313" key="4">
    <source>
        <dbReference type="Proteomes" id="UP000236729"/>
    </source>
</evidence>
<keyword evidence="3" id="KW-1185">Reference proteome</keyword>
<name>A0A1H6EJ44_9PSEU</name>
<accession>A0A1I2H1V5</accession>
<reference evidence="1" key="1">
    <citation type="submission" date="2016-10" db="EMBL/GenBank/DDBJ databases">
        <authorList>
            <person name="de Groot N.N."/>
        </authorList>
    </citation>
    <scope>NUCLEOTIDE SEQUENCE [LARGE SCALE GENOMIC DNA]</scope>
    <source>
        <strain evidence="1">ATCC 20501</strain>
    </source>
</reference>
<dbReference type="Proteomes" id="UP000199690">
    <property type="component" value="Unassembled WGS sequence"/>
</dbReference>
<dbReference type="SUPFAM" id="SSF55961">
    <property type="entry name" value="Bet v1-like"/>
    <property type="match status" value="1"/>
</dbReference>
<evidence type="ECO:0000313" key="3">
    <source>
        <dbReference type="Proteomes" id="UP000199690"/>
    </source>
</evidence>
<organism evidence="1 4">
    <name type="scientific">Saccharopolyspora kobensis</name>
    <dbReference type="NCBI Taxonomy" id="146035"/>
    <lineage>
        <taxon>Bacteria</taxon>
        <taxon>Bacillati</taxon>
        <taxon>Actinomycetota</taxon>
        <taxon>Actinomycetes</taxon>
        <taxon>Pseudonocardiales</taxon>
        <taxon>Pseudonocardiaceae</taxon>
        <taxon>Saccharopolyspora</taxon>
    </lineage>
</organism>
<dbReference type="InterPro" id="IPR019587">
    <property type="entry name" value="Polyketide_cyclase/dehydratase"/>
</dbReference>
<dbReference type="EMBL" id="FNVB01000016">
    <property type="protein sequence ID" value="SEG97867.1"/>
    <property type="molecule type" value="Genomic_DNA"/>
</dbReference>
<gene>
    <name evidence="1" type="ORF">SAMN02982929_06913</name>
    <name evidence="2" type="ORF">SAMN05216506_12329</name>
</gene>
<evidence type="ECO:0000313" key="2">
    <source>
        <dbReference type="EMBL" id="SFF24075.1"/>
    </source>
</evidence>
<sequence>MPDSLSAVTRFGGMAQNEFSVSSSTVVNAPAEVVFAVLADPRKHSVIDGSGTVQGEISGPERLVLGSKFGMRMRRGIGYRITNTVVEYEENRLIAWRHMLPARWRYELEPQGDSATRVTETFDYAAMLPKLVARTGLPGQNLRSIEATLQRLKAHVEEKQG</sequence>
<proteinExistence type="predicted"/>
<accession>A0A1H6EJ44</accession>
<dbReference type="InterPro" id="IPR023393">
    <property type="entry name" value="START-like_dom_sf"/>
</dbReference>
<dbReference type="Pfam" id="PF10604">
    <property type="entry name" value="Polyketide_cyc2"/>
    <property type="match status" value="1"/>
</dbReference>
<dbReference type="AlphaFoldDB" id="A0A1H6EJ44"/>
<dbReference type="Gene3D" id="3.30.530.20">
    <property type="match status" value="1"/>
</dbReference>